<proteinExistence type="inferred from homology"/>
<dbReference type="Proteomes" id="UP001457282">
    <property type="component" value="Unassembled WGS sequence"/>
</dbReference>
<evidence type="ECO:0000256" key="6">
    <source>
        <dbReference type="SAM" id="Phobius"/>
    </source>
</evidence>
<feature type="transmembrane region" description="Helical" evidence="6">
    <location>
        <begin position="335"/>
        <end position="355"/>
    </location>
</feature>
<feature type="transmembrane region" description="Helical" evidence="6">
    <location>
        <begin position="415"/>
        <end position="436"/>
    </location>
</feature>
<dbReference type="SUPFAM" id="SSF103473">
    <property type="entry name" value="MFS general substrate transporter"/>
    <property type="match status" value="1"/>
</dbReference>
<dbReference type="AlphaFoldDB" id="A0AAW1WPB5"/>
<keyword evidence="3 6" id="KW-0812">Transmembrane</keyword>
<feature type="transmembrane region" description="Helical" evidence="6">
    <location>
        <begin position="98"/>
        <end position="121"/>
    </location>
</feature>
<accession>A0AAW1WPB5</accession>
<organism evidence="7 8">
    <name type="scientific">Rubus argutus</name>
    <name type="common">Southern blackberry</name>
    <dbReference type="NCBI Taxonomy" id="59490"/>
    <lineage>
        <taxon>Eukaryota</taxon>
        <taxon>Viridiplantae</taxon>
        <taxon>Streptophyta</taxon>
        <taxon>Embryophyta</taxon>
        <taxon>Tracheophyta</taxon>
        <taxon>Spermatophyta</taxon>
        <taxon>Magnoliopsida</taxon>
        <taxon>eudicotyledons</taxon>
        <taxon>Gunneridae</taxon>
        <taxon>Pentapetalae</taxon>
        <taxon>rosids</taxon>
        <taxon>fabids</taxon>
        <taxon>Rosales</taxon>
        <taxon>Rosaceae</taxon>
        <taxon>Rosoideae</taxon>
        <taxon>Rosoideae incertae sedis</taxon>
        <taxon>Rubus</taxon>
    </lineage>
</organism>
<feature type="transmembrane region" description="Helical" evidence="6">
    <location>
        <begin position="546"/>
        <end position="569"/>
    </location>
</feature>
<evidence type="ECO:0000256" key="3">
    <source>
        <dbReference type="ARBA" id="ARBA00022692"/>
    </source>
</evidence>
<evidence type="ECO:0000313" key="8">
    <source>
        <dbReference type="Proteomes" id="UP001457282"/>
    </source>
</evidence>
<evidence type="ECO:0000256" key="4">
    <source>
        <dbReference type="ARBA" id="ARBA00022989"/>
    </source>
</evidence>
<keyword evidence="4 6" id="KW-1133">Transmembrane helix</keyword>
<protein>
    <submittedName>
        <fullName evidence="7">Uncharacterized protein</fullName>
    </submittedName>
</protein>
<comment type="subcellular location">
    <subcellularLocation>
        <location evidence="1">Membrane</location>
        <topology evidence="1">Multi-pass membrane protein</topology>
    </subcellularLocation>
</comment>
<evidence type="ECO:0000313" key="7">
    <source>
        <dbReference type="EMBL" id="KAK9925915.1"/>
    </source>
</evidence>
<evidence type="ECO:0000256" key="5">
    <source>
        <dbReference type="ARBA" id="ARBA00023136"/>
    </source>
</evidence>
<comment type="similarity">
    <text evidence="2">Belongs to the major facilitator superfamily. Proton-dependent oligopeptide transporter (POT/PTR) (TC 2.A.17) family.</text>
</comment>
<reference evidence="7 8" key="1">
    <citation type="journal article" date="2023" name="G3 (Bethesda)">
        <title>A chromosome-length genome assembly and annotation of blackberry (Rubus argutus, cv. 'Hillquist').</title>
        <authorList>
            <person name="Bruna T."/>
            <person name="Aryal R."/>
            <person name="Dudchenko O."/>
            <person name="Sargent D.J."/>
            <person name="Mead D."/>
            <person name="Buti M."/>
            <person name="Cavallini A."/>
            <person name="Hytonen T."/>
            <person name="Andres J."/>
            <person name="Pham M."/>
            <person name="Weisz D."/>
            <person name="Mascagni F."/>
            <person name="Usai G."/>
            <person name="Natali L."/>
            <person name="Bassil N."/>
            <person name="Fernandez G.E."/>
            <person name="Lomsadze A."/>
            <person name="Armour M."/>
            <person name="Olukolu B."/>
            <person name="Poorten T."/>
            <person name="Britton C."/>
            <person name="Davik J."/>
            <person name="Ashrafi H."/>
            <person name="Aiden E.L."/>
            <person name="Borodovsky M."/>
            <person name="Worthington M."/>
        </authorList>
    </citation>
    <scope>NUCLEOTIDE SEQUENCE [LARGE SCALE GENOMIC DNA]</scope>
    <source>
        <strain evidence="7">PI 553951</strain>
    </source>
</reference>
<comment type="caution">
    <text evidence="7">The sequence shown here is derived from an EMBL/GenBank/DDBJ whole genome shotgun (WGS) entry which is preliminary data.</text>
</comment>
<feature type="transmembrane region" description="Helical" evidence="6">
    <location>
        <begin position="501"/>
        <end position="526"/>
    </location>
</feature>
<feature type="transmembrane region" description="Helical" evidence="6">
    <location>
        <begin position="141"/>
        <end position="162"/>
    </location>
</feature>
<dbReference type="InterPro" id="IPR000109">
    <property type="entry name" value="POT_fam"/>
</dbReference>
<name>A0AAW1WPB5_RUBAR</name>
<evidence type="ECO:0000256" key="1">
    <source>
        <dbReference type="ARBA" id="ARBA00004141"/>
    </source>
</evidence>
<keyword evidence="5 6" id="KW-0472">Membrane</keyword>
<dbReference type="GO" id="GO:0016020">
    <property type="term" value="C:membrane"/>
    <property type="evidence" value="ECO:0007669"/>
    <property type="project" value="UniProtKB-SubCell"/>
</dbReference>
<dbReference type="EMBL" id="JBEDUW010000005">
    <property type="protein sequence ID" value="KAK9925915.1"/>
    <property type="molecule type" value="Genomic_DNA"/>
</dbReference>
<keyword evidence="8" id="KW-1185">Reference proteome</keyword>
<feature type="transmembrane region" description="Helical" evidence="6">
    <location>
        <begin position="375"/>
        <end position="394"/>
    </location>
</feature>
<dbReference type="PANTHER" id="PTHR11654">
    <property type="entry name" value="OLIGOPEPTIDE TRANSPORTER-RELATED"/>
    <property type="match status" value="1"/>
</dbReference>
<feature type="transmembrane region" description="Helical" evidence="6">
    <location>
        <begin position="470"/>
        <end position="489"/>
    </location>
</feature>
<dbReference type="InterPro" id="IPR036259">
    <property type="entry name" value="MFS_trans_sf"/>
</dbReference>
<dbReference type="Gene3D" id="1.20.1250.20">
    <property type="entry name" value="MFS general substrate transporter like domains"/>
    <property type="match status" value="1"/>
</dbReference>
<dbReference type="Pfam" id="PF00854">
    <property type="entry name" value="PTR2"/>
    <property type="match status" value="1"/>
</dbReference>
<evidence type="ECO:0000256" key="2">
    <source>
        <dbReference type="ARBA" id="ARBA00005982"/>
    </source>
</evidence>
<dbReference type="GO" id="GO:0022857">
    <property type="term" value="F:transmembrane transporter activity"/>
    <property type="evidence" value="ECO:0007669"/>
    <property type="project" value="InterPro"/>
</dbReference>
<dbReference type="CDD" id="cd17416">
    <property type="entry name" value="MFS_NPF1_2"/>
    <property type="match status" value="1"/>
</dbReference>
<sequence>MENSERETMVEEKKNEECSIAEEPIIYRGWKAMPFVIGNETFEKLGAIGTLSNLLVYLTTVFNMSSITAATIINVFNGTTNFSTLIGAFVSDTYWGRFKTIACASIASLMGLVLIDFTAVFKNLHPPHCEAQDHNACKGPTAGQIAFLVTGLGLLIVGAAGIRPCNFAFGADQFNPKTESGKRGVNSFFNWYFFTFTVAQMLSLTVIVYVQSNVSWSLGFGIPAMLMLLSCALFFMGAKLFVKVKASGSPMTSVAQVIVVAFKKGQLKQPEQPWLSLFVYMPPNSINSKLPYTHQFRCLDKAAILTPEDQINPDGSAANPWRLCSMQQVEEMKCLVRLLPIWAAALVYYVVIVQQHTYATFQALQSDRRLGNFEIPAASYYVFLMLAMTIWIPIYDRLVVPFLQRRTGIEGGITVLQRIGTGIFLSIISMLVSAIVEERRRSIALTKPIPGIRTRGDISSMSGFWLVPQLTLAGLAEAFTAIGQVEFYYKQFPENMRSIAGSLFFCGMAGSSYLSGFLIAIVHRITEGGATGNWLPDDLNKGRLDYFYYMIAALGVVNFGYFLLCASWYQYKGSGIDNTLEVEVMPKEPEKFA</sequence>
<gene>
    <name evidence="7" type="ORF">M0R45_023174</name>
</gene>
<feature type="transmembrane region" description="Helical" evidence="6">
    <location>
        <begin position="216"/>
        <end position="242"/>
    </location>
</feature>
<feature type="transmembrane region" description="Helical" evidence="6">
    <location>
        <begin position="54"/>
        <end position="77"/>
    </location>
</feature>
<feature type="transmembrane region" description="Helical" evidence="6">
    <location>
        <begin position="189"/>
        <end position="210"/>
    </location>
</feature>